<dbReference type="Gene3D" id="3.30.1390.10">
    <property type="match status" value="1"/>
</dbReference>
<accession>A0ABW2XPQ6</accession>
<dbReference type="GO" id="GO:0005840">
    <property type="term" value="C:ribosome"/>
    <property type="evidence" value="ECO:0007669"/>
    <property type="project" value="UniProtKB-KW"/>
</dbReference>
<dbReference type="EMBL" id="JBHTGP010000013">
    <property type="protein sequence ID" value="MFD0688366.1"/>
    <property type="molecule type" value="Genomic_DNA"/>
</dbReference>
<keyword evidence="1" id="KW-0689">Ribosomal protein</keyword>
<evidence type="ECO:0000313" key="2">
    <source>
        <dbReference type="Proteomes" id="UP001597063"/>
    </source>
</evidence>
<gene>
    <name evidence="1" type="ORF">ACFQZM_27990</name>
</gene>
<sequence length="112" mass="12481">MRGKKVTYVVHHEVPDGTRSRVLGLIAQQKMIHAIKLLREETGMGLREAKEYAEGLRDGRIPPSAPQRRMLSDRVRAFLAEEDVASAVAVVQAETGMTRAEAERFIAALEQL</sequence>
<dbReference type="InterPro" id="IPR014719">
    <property type="entry name" value="Ribosomal_bL12_C/ClpS-like"/>
</dbReference>
<evidence type="ECO:0000313" key="1">
    <source>
        <dbReference type="EMBL" id="MFD0688366.1"/>
    </source>
</evidence>
<comment type="caution">
    <text evidence="1">The sequence shown here is derived from an EMBL/GenBank/DDBJ whole genome shotgun (WGS) entry which is preliminary data.</text>
</comment>
<organism evidence="1 2">
    <name type="scientific">Actinomadura fibrosa</name>
    <dbReference type="NCBI Taxonomy" id="111802"/>
    <lineage>
        <taxon>Bacteria</taxon>
        <taxon>Bacillati</taxon>
        <taxon>Actinomycetota</taxon>
        <taxon>Actinomycetes</taxon>
        <taxon>Streptosporangiales</taxon>
        <taxon>Thermomonosporaceae</taxon>
        <taxon>Actinomadura</taxon>
    </lineage>
</organism>
<keyword evidence="1" id="KW-0687">Ribonucleoprotein</keyword>
<reference evidence="2" key="1">
    <citation type="journal article" date="2019" name="Int. J. Syst. Evol. Microbiol.">
        <title>The Global Catalogue of Microorganisms (GCM) 10K type strain sequencing project: providing services to taxonomists for standard genome sequencing and annotation.</title>
        <authorList>
            <consortium name="The Broad Institute Genomics Platform"/>
            <consortium name="The Broad Institute Genome Sequencing Center for Infectious Disease"/>
            <person name="Wu L."/>
            <person name="Ma J."/>
        </authorList>
    </citation>
    <scope>NUCLEOTIDE SEQUENCE [LARGE SCALE GENOMIC DNA]</scope>
    <source>
        <strain evidence="2">JCM 9371</strain>
    </source>
</reference>
<proteinExistence type="predicted"/>
<dbReference type="RefSeq" id="WP_131762407.1">
    <property type="nucleotide sequence ID" value="NZ_CAACUY010000227.1"/>
</dbReference>
<protein>
    <submittedName>
        <fullName evidence="1">50S ribosomal protein L7/L12</fullName>
    </submittedName>
</protein>
<dbReference type="Proteomes" id="UP001597063">
    <property type="component" value="Unassembled WGS sequence"/>
</dbReference>
<name>A0ABW2XPQ6_9ACTN</name>
<keyword evidence="2" id="KW-1185">Reference proteome</keyword>